<dbReference type="Proteomes" id="UP000177583">
    <property type="component" value="Unassembled WGS sequence"/>
</dbReference>
<reference evidence="2 3" key="1">
    <citation type="journal article" date="2016" name="Nat. Commun.">
        <title>Thousands of microbial genomes shed light on interconnected biogeochemical processes in an aquifer system.</title>
        <authorList>
            <person name="Anantharaman K."/>
            <person name="Brown C.T."/>
            <person name="Hug L.A."/>
            <person name="Sharon I."/>
            <person name="Castelle C.J."/>
            <person name="Probst A.J."/>
            <person name="Thomas B.C."/>
            <person name="Singh A."/>
            <person name="Wilkins M.J."/>
            <person name="Karaoz U."/>
            <person name="Brodie E.L."/>
            <person name="Williams K.H."/>
            <person name="Hubbard S.S."/>
            <person name="Banfield J.F."/>
        </authorList>
    </citation>
    <scope>NUCLEOTIDE SEQUENCE [LARGE SCALE GENOMIC DNA]</scope>
</reference>
<dbReference type="EMBL" id="MFNF01000045">
    <property type="protein sequence ID" value="OGH00528.1"/>
    <property type="molecule type" value="Genomic_DNA"/>
</dbReference>
<accession>A0A1F6GR71</accession>
<proteinExistence type="predicted"/>
<feature type="region of interest" description="Disordered" evidence="1">
    <location>
        <begin position="103"/>
        <end position="128"/>
    </location>
</feature>
<sequence>MEPITLQLLTFANQLSKLLKVINHSDPSAASMKKPLYEKYKQALADFHDEVAELITWPELQRLLNGLPESPGYALDEVSGPVVLAKLKKDLQEKFVVPHQLTEFDSPQTRGTRPKPKAKPATPPKPPIVDPELLVQMAQMDERQQKATQSLQGMINAINKLGPGFLEKKILSAVPKDLDRH</sequence>
<dbReference type="AlphaFoldDB" id="A0A1F6GR71"/>
<organism evidence="2 3">
    <name type="scientific">Candidatus Lambdaproteobacteria bacterium RIFOXYD2_FULL_56_26</name>
    <dbReference type="NCBI Taxonomy" id="1817773"/>
    <lineage>
        <taxon>Bacteria</taxon>
        <taxon>Pseudomonadati</taxon>
        <taxon>Pseudomonadota</taxon>
        <taxon>Candidatus Lambdaproteobacteria</taxon>
    </lineage>
</organism>
<name>A0A1F6GR71_9PROT</name>
<evidence type="ECO:0000313" key="2">
    <source>
        <dbReference type="EMBL" id="OGH00528.1"/>
    </source>
</evidence>
<gene>
    <name evidence="2" type="ORF">A2557_10360</name>
</gene>
<evidence type="ECO:0000313" key="3">
    <source>
        <dbReference type="Proteomes" id="UP000177583"/>
    </source>
</evidence>
<comment type="caution">
    <text evidence="2">The sequence shown here is derived from an EMBL/GenBank/DDBJ whole genome shotgun (WGS) entry which is preliminary data.</text>
</comment>
<protein>
    <submittedName>
        <fullName evidence="2">Uncharacterized protein</fullName>
    </submittedName>
</protein>
<evidence type="ECO:0000256" key="1">
    <source>
        <dbReference type="SAM" id="MobiDB-lite"/>
    </source>
</evidence>